<feature type="repeat" description="ANK" evidence="2">
    <location>
        <begin position="509"/>
        <end position="541"/>
    </location>
</feature>
<feature type="repeat" description="ANK" evidence="2">
    <location>
        <begin position="583"/>
        <end position="612"/>
    </location>
</feature>
<dbReference type="InterPro" id="IPR027417">
    <property type="entry name" value="P-loop_NTPase"/>
</dbReference>
<evidence type="ECO:0000259" key="3">
    <source>
        <dbReference type="Pfam" id="PF24883"/>
    </source>
</evidence>
<reference evidence="4" key="1">
    <citation type="submission" date="2021-03" db="EMBL/GenBank/DDBJ databases">
        <authorList>
            <person name="Tagirdzhanova G."/>
        </authorList>
    </citation>
    <scope>NUCLEOTIDE SEQUENCE</scope>
</reference>
<comment type="caution">
    <text evidence="4">The sequence shown here is derived from an EMBL/GenBank/DDBJ whole genome shotgun (WGS) entry which is preliminary data.</text>
</comment>
<protein>
    <recommendedName>
        <fullName evidence="3">Nephrocystin 3-like N-terminal domain-containing protein</fullName>
    </recommendedName>
</protein>
<name>A0A8H3EG06_9LECA</name>
<dbReference type="SUPFAM" id="SSF48403">
    <property type="entry name" value="Ankyrin repeat"/>
    <property type="match status" value="1"/>
</dbReference>
<dbReference type="Proteomes" id="UP000664534">
    <property type="component" value="Unassembled WGS sequence"/>
</dbReference>
<accession>A0A8H3EG06</accession>
<dbReference type="InterPro" id="IPR036770">
    <property type="entry name" value="Ankyrin_rpt-contain_sf"/>
</dbReference>
<dbReference type="Gene3D" id="3.40.50.300">
    <property type="entry name" value="P-loop containing nucleotide triphosphate hydrolases"/>
    <property type="match status" value="1"/>
</dbReference>
<dbReference type="Pfam" id="PF12796">
    <property type="entry name" value="Ank_2"/>
    <property type="match status" value="1"/>
</dbReference>
<dbReference type="InterPro" id="IPR002110">
    <property type="entry name" value="Ankyrin_rpt"/>
</dbReference>
<dbReference type="EMBL" id="CAJPDT010000002">
    <property type="protein sequence ID" value="CAF9906061.1"/>
    <property type="molecule type" value="Genomic_DNA"/>
</dbReference>
<dbReference type="OrthoDB" id="7464126at2759"/>
<gene>
    <name evidence="4" type="ORF">IMSHALPRED_004064</name>
</gene>
<evidence type="ECO:0000313" key="4">
    <source>
        <dbReference type="EMBL" id="CAF9906061.1"/>
    </source>
</evidence>
<dbReference type="Pfam" id="PF00023">
    <property type="entry name" value="Ank"/>
    <property type="match status" value="1"/>
</dbReference>
<keyword evidence="1" id="KW-0677">Repeat</keyword>
<dbReference type="PROSITE" id="PS50088">
    <property type="entry name" value="ANK_REPEAT"/>
    <property type="match status" value="3"/>
</dbReference>
<proteinExistence type="predicted"/>
<dbReference type="PROSITE" id="PS50297">
    <property type="entry name" value="ANK_REP_REGION"/>
    <property type="match status" value="2"/>
</dbReference>
<evidence type="ECO:0000256" key="1">
    <source>
        <dbReference type="ARBA" id="ARBA00022737"/>
    </source>
</evidence>
<keyword evidence="5" id="KW-1185">Reference proteome</keyword>
<dbReference type="PANTHER" id="PTHR10039">
    <property type="entry name" value="AMELOGENIN"/>
    <property type="match status" value="1"/>
</dbReference>
<feature type="domain" description="Nephrocystin 3-like N-terminal" evidence="3">
    <location>
        <begin position="15"/>
        <end position="188"/>
    </location>
</feature>
<dbReference type="Pfam" id="PF24883">
    <property type="entry name" value="NPHP3_N"/>
    <property type="match status" value="1"/>
</dbReference>
<evidence type="ECO:0000256" key="2">
    <source>
        <dbReference type="PROSITE-ProRule" id="PRU00023"/>
    </source>
</evidence>
<feature type="repeat" description="ANK" evidence="2">
    <location>
        <begin position="542"/>
        <end position="579"/>
    </location>
</feature>
<dbReference type="InterPro" id="IPR056884">
    <property type="entry name" value="NPHP3-like_N"/>
</dbReference>
<dbReference type="SMART" id="SM00248">
    <property type="entry name" value="ANK"/>
    <property type="match status" value="4"/>
</dbReference>
<organism evidence="4 5">
    <name type="scientific">Imshaugia aleurites</name>
    <dbReference type="NCBI Taxonomy" id="172621"/>
    <lineage>
        <taxon>Eukaryota</taxon>
        <taxon>Fungi</taxon>
        <taxon>Dikarya</taxon>
        <taxon>Ascomycota</taxon>
        <taxon>Pezizomycotina</taxon>
        <taxon>Lecanoromycetes</taxon>
        <taxon>OSLEUM clade</taxon>
        <taxon>Lecanoromycetidae</taxon>
        <taxon>Lecanorales</taxon>
        <taxon>Lecanorineae</taxon>
        <taxon>Parmeliaceae</taxon>
        <taxon>Imshaugia</taxon>
    </lineage>
</organism>
<dbReference type="Gene3D" id="1.25.40.20">
    <property type="entry name" value="Ankyrin repeat-containing domain"/>
    <property type="match status" value="1"/>
</dbReference>
<dbReference type="SUPFAM" id="SSF52540">
    <property type="entry name" value="P-loop containing nucleoside triphosphate hydrolases"/>
    <property type="match status" value="1"/>
</dbReference>
<dbReference type="PANTHER" id="PTHR10039:SF5">
    <property type="entry name" value="NACHT DOMAIN-CONTAINING PROTEIN"/>
    <property type="match status" value="1"/>
</dbReference>
<evidence type="ECO:0000313" key="5">
    <source>
        <dbReference type="Proteomes" id="UP000664534"/>
    </source>
</evidence>
<keyword evidence="2" id="KW-0040">ANK repeat</keyword>
<sequence length="688" mass="78693">MNFRHQEIRKAYRNSCAWVFRHESYIKRANGDRGLLWIKGKPGSGKSTLMKRILEPLDAQNPQRQLWLYFFFHRRGNPLQYTQIGMYRTILHQLLSQVPIARAEFRRRWEEKLRYGGGQTVEWRLDELKDIFSSSVLRAASEKSVRIFIDALDEAGEGPAQEVLSYIHELNEKILVSEASVSICFSCRKYPFFPQNGGLEICVDDENHKDIEAYIFVELRRQIDQETTHQSVSDMLQADLAEKASGVFLWAHLMIPIIAKQCNDGEHLDSIRQKLNQVPSDLSQIYKHVLTNVVDIEKRPRTLHLMQWIFLAKWPLSVTELRHAMASDDNSVRPSQYSIEDSKGFIDNDEQMRKLTVSLSGGLAEIKKHDVYRSIEKVSMFKDIKLPSRVTKYQVQFIHESVNDFLREDQFSCLEVHFRGDVIAHSHYQLCMSCLNYLKLEEISTERFKYEERFPLVGYVVANWRWHAEEAEGRGISLQGLLQRFEWPSQKLLQLWIDIFSIMKNGSYRGATLLHIAAASNLLSVIRALLENKAKVNEPDDEGATPLHYATRFDNEIISNEASVLLLLENGADIEAHQPIFGTALSRAARFGNERMVRLLVGQGAKVNGKGGYWGTALEAAVQPDSDNLGNSNGKNVAVVRFLLEKGANAGCALERAVARGSGISKEMVRMLEEYKGPTMIGQDDQLW</sequence>
<dbReference type="AlphaFoldDB" id="A0A8H3EG06"/>